<reference evidence="3" key="2">
    <citation type="submission" date="2015-01" db="EMBL/GenBank/DDBJ databases">
        <title>Evolutionary Origins and Diversification of the Mycorrhizal Mutualists.</title>
        <authorList>
            <consortium name="DOE Joint Genome Institute"/>
            <consortium name="Mycorrhizal Genomics Consortium"/>
            <person name="Kohler A."/>
            <person name="Kuo A."/>
            <person name="Nagy L.G."/>
            <person name="Floudas D."/>
            <person name="Copeland A."/>
            <person name="Barry K.W."/>
            <person name="Cichocki N."/>
            <person name="Veneault-Fourrey C."/>
            <person name="LaButti K."/>
            <person name="Lindquist E.A."/>
            <person name="Lipzen A."/>
            <person name="Lundell T."/>
            <person name="Morin E."/>
            <person name="Murat C."/>
            <person name="Riley R."/>
            <person name="Ohm R."/>
            <person name="Sun H."/>
            <person name="Tunlid A."/>
            <person name="Henrissat B."/>
            <person name="Grigoriev I.V."/>
            <person name="Hibbett D.S."/>
            <person name="Martin F."/>
        </authorList>
    </citation>
    <scope>NUCLEOTIDE SEQUENCE [LARGE SCALE GENOMIC DNA]</scope>
    <source>
        <strain evidence="3">Marx 270</strain>
    </source>
</reference>
<dbReference type="HOGENOM" id="CLU_1245816_0_0_1"/>
<organism evidence="2 3">
    <name type="scientific">Pisolithus tinctorius Marx 270</name>
    <dbReference type="NCBI Taxonomy" id="870435"/>
    <lineage>
        <taxon>Eukaryota</taxon>
        <taxon>Fungi</taxon>
        <taxon>Dikarya</taxon>
        <taxon>Basidiomycota</taxon>
        <taxon>Agaricomycotina</taxon>
        <taxon>Agaricomycetes</taxon>
        <taxon>Agaricomycetidae</taxon>
        <taxon>Boletales</taxon>
        <taxon>Sclerodermatineae</taxon>
        <taxon>Pisolithaceae</taxon>
        <taxon>Pisolithus</taxon>
    </lineage>
</organism>
<feature type="region of interest" description="Disordered" evidence="1">
    <location>
        <begin position="1"/>
        <end position="29"/>
    </location>
</feature>
<dbReference type="EMBL" id="KN832114">
    <property type="protein sequence ID" value="KIN94095.1"/>
    <property type="molecule type" value="Genomic_DNA"/>
</dbReference>
<feature type="region of interest" description="Disordered" evidence="1">
    <location>
        <begin position="41"/>
        <end position="209"/>
    </location>
</feature>
<dbReference type="InParanoid" id="A0A0C3NE88"/>
<feature type="compositionally biased region" description="Polar residues" evidence="1">
    <location>
        <begin position="69"/>
        <end position="84"/>
    </location>
</feature>
<evidence type="ECO:0000313" key="2">
    <source>
        <dbReference type="EMBL" id="KIN94095.1"/>
    </source>
</evidence>
<dbReference type="OrthoDB" id="2678603at2759"/>
<dbReference type="Proteomes" id="UP000054217">
    <property type="component" value="Unassembled WGS sequence"/>
</dbReference>
<name>A0A0C3NE88_PISTI</name>
<evidence type="ECO:0000313" key="3">
    <source>
        <dbReference type="Proteomes" id="UP000054217"/>
    </source>
</evidence>
<dbReference type="AlphaFoldDB" id="A0A0C3NE88"/>
<protein>
    <submittedName>
        <fullName evidence="2">Uncharacterized protein</fullName>
    </submittedName>
</protein>
<sequence>MPSMDGVKTTFLREERKDRAGMGGTLAMEGVKEMKGTSVAYQQKAATAKESYERDHDATRRKTKPLRGRQQTPVNNKTKISFRNNEGGWGSSSGEPTTAAAARGTRGSIRRVGGTTTSGRTNDARGYSGSDSSGSRSGRSTPSETVQPADEDDDDPLDTICHTAEEDGPCSKRRTRPTTTAMKARLDKVESGVAGPASRTRRAPTPLTVKPPAMALLRLEHL</sequence>
<feature type="compositionally biased region" description="Basic and acidic residues" evidence="1">
    <location>
        <begin position="50"/>
        <end position="60"/>
    </location>
</feature>
<feature type="compositionally biased region" description="Low complexity" evidence="1">
    <location>
        <begin position="92"/>
        <end position="140"/>
    </location>
</feature>
<keyword evidence="3" id="KW-1185">Reference proteome</keyword>
<gene>
    <name evidence="2" type="ORF">M404DRAFT_11338</name>
</gene>
<accession>A0A0C3NE88</accession>
<feature type="compositionally biased region" description="Basic and acidic residues" evidence="1">
    <location>
        <begin position="11"/>
        <end position="20"/>
    </location>
</feature>
<evidence type="ECO:0000256" key="1">
    <source>
        <dbReference type="SAM" id="MobiDB-lite"/>
    </source>
</evidence>
<proteinExistence type="predicted"/>
<reference evidence="2 3" key="1">
    <citation type="submission" date="2014-04" db="EMBL/GenBank/DDBJ databases">
        <authorList>
            <consortium name="DOE Joint Genome Institute"/>
            <person name="Kuo A."/>
            <person name="Kohler A."/>
            <person name="Costa M.D."/>
            <person name="Nagy L.G."/>
            <person name="Floudas D."/>
            <person name="Copeland A."/>
            <person name="Barry K.W."/>
            <person name="Cichocki N."/>
            <person name="Veneault-Fourrey C."/>
            <person name="LaButti K."/>
            <person name="Lindquist E.A."/>
            <person name="Lipzen A."/>
            <person name="Lundell T."/>
            <person name="Morin E."/>
            <person name="Murat C."/>
            <person name="Sun H."/>
            <person name="Tunlid A."/>
            <person name="Henrissat B."/>
            <person name="Grigoriev I.V."/>
            <person name="Hibbett D.S."/>
            <person name="Martin F."/>
            <person name="Nordberg H.P."/>
            <person name="Cantor M.N."/>
            <person name="Hua S.X."/>
        </authorList>
    </citation>
    <scope>NUCLEOTIDE SEQUENCE [LARGE SCALE GENOMIC DNA]</scope>
    <source>
        <strain evidence="2 3">Marx 270</strain>
    </source>
</reference>